<protein>
    <submittedName>
        <fullName evidence="1">Uncharacterized protein</fullName>
    </submittedName>
</protein>
<dbReference type="EMBL" id="MBDO02000788">
    <property type="protein sequence ID" value="RLN52271.1"/>
    <property type="molecule type" value="Genomic_DNA"/>
</dbReference>
<dbReference type="OrthoDB" id="9992337at2759"/>
<accession>A0A3F2RBX5</accession>
<reference evidence="1 2" key="1">
    <citation type="submission" date="2018-07" db="EMBL/GenBank/DDBJ databases">
        <title>Genome sequencing of oomycete isolates from Chile give support for New Zealand origin for Phytophthora kernoviae and make available the first Nothophytophthora sp. genome.</title>
        <authorList>
            <person name="Studholme D.J."/>
            <person name="Sanfuentes E."/>
            <person name="Panda P."/>
            <person name="Hill R."/>
            <person name="Sambles C."/>
            <person name="Grant M."/>
            <person name="Williams N.M."/>
            <person name="Mcdougal R.L."/>
        </authorList>
    </citation>
    <scope>NUCLEOTIDE SEQUENCE [LARGE SCALE GENOMIC DNA]</scope>
    <source>
        <strain evidence="1">Chile6</strain>
    </source>
</reference>
<dbReference type="Proteomes" id="UP000277300">
    <property type="component" value="Unassembled WGS sequence"/>
</dbReference>
<dbReference type="AlphaFoldDB" id="A0A3F2RBX5"/>
<evidence type="ECO:0000313" key="2">
    <source>
        <dbReference type="Proteomes" id="UP000277300"/>
    </source>
</evidence>
<comment type="caution">
    <text evidence="1">The sequence shown here is derived from an EMBL/GenBank/DDBJ whole genome shotgun (WGS) entry which is preliminary data.</text>
</comment>
<evidence type="ECO:0000313" key="1">
    <source>
        <dbReference type="EMBL" id="RLN52271.1"/>
    </source>
</evidence>
<proteinExistence type="predicted"/>
<organism evidence="1 2">
    <name type="scientific">Phytophthora kernoviae</name>
    <dbReference type="NCBI Taxonomy" id="325452"/>
    <lineage>
        <taxon>Eukaryota</taxon>
        <taxon>Sar</taxon>
        <taxon>Stramenopiles</taxon>
        <taxon>Oomycota</taxon>
        <taxon>Peronosporomycetes</taxon>
        <taxon>Peronosporales</taxon>
        <taxon>Peronosporaceae</taxon>
        <taxon>Phytophthora</taxon>
    </lineage>
</organism>
<name>A0A3F2RBX5_9STRA</name>
<sequence length="644" mass="71342">MALSSLETATLVARTAALFAFRMRGWKCYSVDPAMEKGASERSKGWADVANLVVVRNKIENVRIALRRAIVVLVHAHVTLEQALSAVQTEEVCGVVTLPCCNWYSRQDELFGRGPDLVYDDFSVLSDHREIRLWVGGTLTSDVNTSNADLSLVSSVMKGCVRKERVEINHEEFVDHNSTEDNAMKQAEDLRKRHDGVLDFIGDALSELARDTSVMSQEEYIAEEQTIGSSLPSVVTSHLGTDTHILALGWHPRRLAVRLLLRDGYTDVYTISLAEKPTFIIEGSNGPSTRRGIQHLKLQLYKCHVNLDTTSVNERGDDDEPIQLDPCGYFVLQSSFALARVGEGDDEEEEEKITVSFENDKVPAPPVACILDAGFLFRGFRGRAKKHPAYFRRVCRTLDQLVAVCGHSATKTSPSASLICLTPRKQWRKKDFLTHPELGYDVQSLIAVGKQSPGTPVYVYCCFKQQGLRDLIAPTASLASNTCDENTITRDTALKTWLELENKLLLRQNELVGELVVIDSPSARMKAGEDEKKATCDQNNAAGSPKKVYVQATGEITHVRKFSNGMAFLSLELAGTGFDRPLQVFLACETLGWSPSMFTNVVSLLRKGDELVSVGYMARNARGHAMLQVEALSLARSGEYEAYN</sequence>
<gene>
    <name evidence="1" type="ORF">BBP00_00009676</name>
</gene>